<keyword evidence="7 8" id="KW-1133">Transmembrane helix</keyword>
<dbReference type="PROSITE" id="PS50109">
    <property type="entry name" value="HIS_KIN"/>
    <property type="match status" value="1"/>
</dbReference>
<proteinExistence type="predicted"/>
<gene>
    <name evidence="10" type="ORF">SAMN05421739_101346</name>
</gene>
<dbReference type="InterPro" id="IPR036890">
    <property type="entry name" value="HATPase_C_sf"/>
</dbReference>
<dbReference type="SMART" id="SM00388">
    <property type="entry name" value="HisKA"/>
    <property type="match status" value="1"/>
</dbReference>
<evidence type="ECO:0000256" key="8">
    <source>
        <dbReference type="SAM" id="Phobius"/>
    </source>
</evidence>
<keyword evidence="8" id="KW-0472">Membrane</keyword>
<accession>A0A1I2MPR8</accession>
<dbReference type="Proteomes" id="UP000198724">
    <property type="component" value="Unassembled WGS sequence"/>
</dbReference>
<evidence type="ECO:0000256" key="2">
    <source>
        <dbReference type="ARBA" id="ARBA00012438"/>
    </source>
</evidence>
<sequence length="421" mass="48817">MRVLTKTSLYYLLVSLVVFAVGGTVFYLSLREEIYDEVDDQLFTDKENIIAYIQKHDRLPNVTSGISEAIHVREADPENLVMEHLSDTLIYSTYDEEDIPFRKLTFTAYRQGKPYEYTIFKSLMDFDDLTESTVLAMIWIFLLLLIGLVFVNYYTNKYTWRHFYDTLARIKEYRLSHHQPLTLKESSTTEFEELNQVLQSMTGKIHSDFLNLKEFTENVSHEIQTPLAIVNSKIELFMQSENLTEEQAQMLSDMYGALNRLARLNKSLILLTRIENREFTAEEQVPLHRLLQEQLTHLQEIISMRGLELEVEQMEEVYVQMNSGLTDVLLQNLLNNAIKHNHPGGSIKVLLNRQKLCIRNTGEAPQDQPEKLFGRFRTGDDAVGSLGIGLALVKKICDLYGLLPKYNFKDGEHSLCIYFTK</sequence>
<keyword evidence="3" id="KW-0597">Phosphoprotein</keyword>
<dbReference type="InterPro" id="IPR005467">
    <property type="entry name" value="His_kinase_dom"/>
</dbReference>
<dbReference type="CDD" id="cd00082">
    <property type="entry name" value="HisKA"/>
    <property type="match status" value="1"/>
</dbReference>
<dbReference type="InterPro" id="IPR036097">
    <property type="entry name" value="HisK_dim/P_sf"/>
</dbReference>
<dbReference type="GO" id="GO:0000155">
    <property type="term" value="F:phosphorelay sensor kinase activity"/>
    <property type="evidence" value="ECO:0007669"/>
    <property type="project" value="InterPro"/>
</dbReference>
<keyword evidence="5 8" id="KW-0812">Transmembrane</keyword>
<name>A0A1I2MPR8_9BACT</name>
<evidence type="ECO:0000256" key="3">
    <source>
        <dbReference type="ARBA" id="ARBA00022553"/>
    </source>
</evidence>
<comment type="catalytic activity">
    <reaction evidence="1">
        <text>ATP + protein L-histidine = ADP + protein N-phospho-L-histidine.</text>
        <dbReference type="EC" id="2.7.13.3"/>
    </reaction>
</comment>
<evidence type="ECO:0000313" key="10">
    <source>
        <dbReference type="EMBL" id="SFF91111.1"/>
    </source>
</evidence>
<dbReference type="Gene3D" id="1.10.287.130">
    <property type="match status" value="1"/>
</dbReference>
<evidence type="ECO:0000259" key="9">
    <source>
        <dbReference type="PROSITE" id="PS50109"/>
    </source>
</evidence>
<evidence type="ECO:0000256" key="4">
    <source>
        <dbReference type="ARBA" id="ARBA00022679"/>
    </source>
</evidence>
<keyword evidence="4" id="KW-0808">Transferase</keyword>
<feature type="domain" description="Histidine kinase" evidence="9">
    <location>
        <begin position="218"/>
        <end position="412"/>
    </location>
</feature>
<dbReference type="SMART" id="SM00387">
    <property type="entry name" value="HATPase_c"/>
    <property type="match status" value="1"/>
</dbReference>
<evidence type="ECO:0000256" key="5">
    <source>
        <dbReference type="ARBA" id="ARBA00022692"/>
    </source>
</evidence>
<evidence type="ECO:0000256" key="6">
    <source>
        <dbReference type="ARBA" id="ARBA00022777"/>
    </source>
</evidence>
<organism evidence="10 11">
    <name type="scientific">Pontibacter chinhatensis</name>
    <dbReference type="NCBI Taxonomy" id="1436961"/>
    <lineage>
        <taxon>Bacteria</taxon>
        <taxon>Pseudomonadati</taxon>
        <taxon>Bacteroidota</taxon>
        <taxon>Cytophagia</taxon>
        <taxon>Cytophagales</taxon>
        <taxon>Hymenobacteraceae</taxon>
        <taxon>Pontibacter</taxon>
    </lineage>
</organism>
<dbReference type="AlphaFoldDB" id="A0A1I2MPR8"/>
<dbReference type="RefSeq" id="WP_092098396.1">
    <property type="nucleotide sequence ID" value="NZ_FOOT01000001.1"/>
</dbReference>
<dbReference type="OrthoDB" id="1522504at2"/>
<dbReference type="SUPFAM" id="SSF47384">
    <property type="entry name" value="Homodimeric domain of signal transducing histidine kinase"/>
    <property type="match status" value="1"/>
</dbReference>
<dbReference type="Pfam" id="PF00512">
    <property type="entry name" value="HisKA"/>
    <property type="match status" value="1"/>
</dbReference>
<feature type="transmembrane region" description="Helical" evidence="8">
    <location>
        <begin position="9"/>
        <end position="30"/>
    </location>
</feature>
<dbReference type="InterPro" id="IPR050428">
    <property type="entry name" value="TCS_sensor_his_kinase"/>
</dbReference>
<dbReference type="GO" id="GO:0005886">
    <property type="term" value="C:plasma membrane"/>
    <property type="evidence" value="ECO:0007669"/>
    <property type="project" value="TreeGrafter"/>
</dbReference>
<dbReference type="SUPFAM" id="SSF55874">
    <property type="entry name" value="ATPase domain of HSP90 chaperone/DNA topoisomerase II/histidine kinase"/>
    <property type="match status" value="1"/>
</dbReference>
<dbReference type="InterPro" id="IPR003661">
    <property type="entry name" value="HisK_dim/P_dom"/>
</dbReference>
<dbReference type="EMBL" id="FOOT01000001">
    <property type="protein sequence ID" value="SFF91111.1"/>
    <property type="molecule type" value="Genomic_DNA"/>
</dbReference>
<reference evidence="11" key="1">
    <citation type="submission" date="2016-10" db="EMBL/GenBank/DDBJ databases">
        <authorList>
            <person name="Varghese N."/>
            <person name="Submissions S."/>
        </authorList>
    </citation>
    <scope>NUCLEOTIDE SEQUENCE [LARGE SCALE GENOMIC DNA]</scope>
    <source>
        <strain evidence="11">LP51</strain>
    </source>
</reference>
<keyword evidence="11" id="KW-1185">Reference proteome</keyword>
<dbReference type="Pfam" id="PF02518">
    <property type="entry name" value="HATPase_c"/>
    <property type="match status" value="1"/>
</dbReference>
<protein>
    <recommendedName>
        <fullName evidence="2">histidine kinase</fullName>
        <ecNumber evidence="2">2.7.13.3</ecNumber>
    </recommendedName>
</protein>
<evidence type="ECO:0000256" key="7">
    <source>
        <dbReference type="ARBA" id="ARBA00022989"/>
    </source>
</evidence>
<keyword evidence="6 10" id="KW-0418">Kinase</keyword>
<evidence type="ECO:0000313" key="11">
    <source>
        <dbReference type="Proteomes" id="UP000198724"/>
    </source>
</evidence>
<feature type="transmembrane region" description="Helical" evidence="8">
    <location>
        <begin position="134"/>
        <end position="154"/>
    </location>
</feature>
<dbReference type="EC" id="2.7.13.3" evidence="2"/>
<dbReference type="STRING" id="1436961.SAMN05421739_101346"/>
<dbReference type="Gene3D" id="3.30.565.10">
    <property type="entry name" value="Histidine kinase-like ATPase, C-terminal domain"/>
    <property type="match status" value="1"/>
</dbReference>
<dbReference type="PANTHER" id="PTHR45436:SF5">
    <property type="entry name" value="SENSOR HISTIDINE KINASE TRCS"/>
    <property type="match status" value="1"/>
</dbReference>
<dbReference type="PANTHER" id="PTHR45436">
    <property type="entry name" value="SENSOR HISTIDINE KINASE YKOH"/>
    <property type="match status" value="1"/>
</dbReference>
<evidence type="ECO:0000256" key="1">
    <source>
        <dbReference type="ARBA" id="ARBA00000085"/>
    </source>
</evidence>
<dbReference type="InterPro" id="IPR003594">
    <property type="entry name" value="HATPase_dom"/>
</dbReference>